<evidence type="ECO:0000313" key="2">
    <source>
        <dbReference type="EMBL" id="GLO35659.1"/>
    </source>
</evidence>
<feature type="transmembrane region" description="Helical" evidence="1">
    <location>
        <begin position="75"/>
        <end position="94"/>
    </location>
</feature>
<keyword evidence="1" id="KW-1133">Transmembrane helix</keyword>
<accession>A0AA37VW21</accession>
<proteinExistence type="predicted"/>
<keyword evidence="1" id="KW-0812">Transmembrane</keyword>
<dbReference type="EMBL" id="BSKJ01000005">
    <property type="protein sequence ID" value="GLO35659.1"/>
    <property type="molecule type" value="Genomic_DNA"/>
</dbReference>
<reference evidence="2" key="1">
    <citation type="submission" date="2023-01" db="EMBL/GenBank/DDBJ databases">
        <title>Whole-genome sequence of Pseudomonas putida NBRC 14671.</title>
        <authorList>
            <person name="Morohoshi T."/>
            <person name="Someya N."/>
        </authorList>
    </citation>
    <scope>NUCLEOTIDE SEQUENCE</scope>
    <source>
        <strain evidence="2">NBRC 14671</strain>
    </source>
</reference>
<keyword evidence="1" id="KW-0472">Membrane</keyword>
<dbReference type="AlphaFoldDB" id="A0AA37VW21"/>
<name>A0AA37VW21_PSEPU</name>
<feature type="transmembrane region" description="Helical" evidence="1">
    <location>
        <begin position="39"/>
        <end position="63"/>
    </location>
</feature>
<protein>
    <submittedName>
        <fullName evidence="2">Uncharacterized protein</fullName>
    </submittedName>
</protein>
<evidence type="ECO:0000256" key="1">
    <source>
        <dbReference type="SAM" id="Phobius"/>
    </source>
</evidence>
<sequence>MFGKMLTYDVYHLALYLGAVMAWGALGLWLLLRGAGVEALYRCCAMFGLALTISSIMLVLDIFRVLEHWQVEMGLLLFGVMLPGAVVLTFKASLNASKIDLT</sequence>
<feature type="transmembrane region" description="Helical" evidence="1">
    <location>
        <begin position="13"/>
        <end position="32"/>
    </location>
</feature>
<gene>
    <name evidence="2" type="ORF">PPUN14671_24930</name>
</gene>
<evidence type="ECO:0000313" key="3">
    <source>
        <dbReference type="Proteomes" id="UP001161257"/>
    </source>
</evidence>
<dbReference type="RefSeq" id="WP_284353944.1">
    <property type="nucleotide sequence ID" value="NZ_BSKF01000003.1"/>
</dbReference>
<comment type="caution">
    <text evidence="2">The sequence shown here is derived from an EMBL/GenBank/DDBJ whole genome shotgun (WGS) entry which is preliminary data.</text>
</comment>
<dbReference type="Proteomes" id="UP001161257">
    <property type="component" value="Unassembled WGS sequence"/>
</dbReference>
<organism evidence="2 3">
    <name type="scientific">Pseudomonas putida</name>
    <name type="common">Arthrobacter siderocapsulatus</name>
    <dbReference type="NCBI Taxonomy" id="303"/>
    <lineage>
        <taxon>Bacteria</taxon>
        <taxon>Pseudomonadati</taxon>
        <taxon>Pseudomonadota</taxon>
        <taxon>Gammaproteobacteria</taxon>
        <taxon>Pseudomonadales</taxon>
        <taxon>Pseudomonadaceae</taxon>
        <taxon>Pseudomonas</taxon>
    </lineage>
</organism>